<name>A0A1H3A1T6_9RHOB</name>
<dbReference type="AlphaFoldDB" id="A0A1H3A1T6"/>
<dbReference type="RefSeq" id="WP_092682181.1">
    <property type="nucleotide sequence ID" value="NZ_FNMZ01000004.1"/>
</dbReference>
<accession>A0A1H3A1T6</accession>
<dbReference type="InterPro" id="IPR050383">
    <property type="entry name" value="GlyoxalaseI/FosfomycinResist"/>
</dbReference>
<gene>
    <name evidence="2" type="ORF">SAMN05444336_10432</name>
</gene>
<dbReference type="InterPro" id="IPR004360">
    <property type="entry name" value="Glyas_Fos-R_dOase_dom"/>
</dbReference>
<dbReference type="PROSITE" id="PS51819">
    <property type="entry name" value="VOC"/>
    <property type="match status" value="1"/>
</dbReference>
<dbReference type="GO" id="GO:0051213">
    <property type="term" value="F:dioxygenase activity"/>
    <property type="evidence" value="ECO:0007669"/>
    <property type="project" value="UniProtKB-KW"/>
</dbReference>
<dbReference type="Pfam" id="PF00903">
    <property type="entry name" value="Glyoxalase"/>
    <property type="match status" value="1"/>
</dbReference>
<keyword evidence="2" id="KW-0223">Dioxygenase</keyword>
<feature type="domain" description="VOC" evidence="1">
    <location>
        <begin position="4"/>
        <end position="129"/>
    </location>
</feature>
<dbReference type="STRING" id="356660.SAMN05444336_10432"/>
<dbReference type="InterPro" id="IPR037523">
    <property type="entry name" value="VOC_core"/>
</dbReference>
<proteinExistence type="predicted"/>
<dbReference type="EMBL" id="FNMZ01000004">
    <property type="protein sequence ID" value="SDX23742.1"/>
    <property type="molecule type" value="Genomic_DNA"/>
</dbReference>
<dbReference type="PANTHER" id="PTHR21366:SF22">
    <property type="entry name" value="VOC DOMAIN-CONTAINING PROTEIN"/>
    <property type="match status" value="1"/>
</dbReference>
<keyword evidence="3" id="KW-1185">Reference proteome</keyword>
<organism evidence="2 3">
    <name type="scientific">Albimonas donghaensis</name>
    <dbReference type="NCBI Taxonomy" id="356660"/>
    <lineage>
        <taxon>Bacteria</taxon>
        <taxon>Pseudomonadati</taxon>
        <taxon>Pseudomonadota</taxon>
        <taxon>Alphaproteobacteria</taxon>
        <taxon>Rhodobacterales</taxon>
        <taxon>Paracoccaceae</taxon>
        <taxon>Albimonas</taxon>
    </lineage>
</organism>
<reference evidence="2 3" key="1">
    <citation type="submission" date="2016-10" db="EMBL/GenBank/DDBJ databases">
        <authorList>
            <person name="de Groot N.N."/>
        </authorList>
    </citation>
    <scope>NUCLEOTIDE SEQUENCE [LARGE SCALE GENOMIC DNA]</scope>
    <source>
        <strain evidence="2 3">DSM 17890</strain>
    </source>
</reference>
<dbReference type="InterPro" id="IPR029068">
    <property type="entry name" value="Glyas_Bleomycin-R_OHBP_Dase"/>
</dbReference>
<evidence type="ECO:0000313" key="3">
    <source>
        <dbReference type="Proteomes" id="UP000199118"/>
    </source>
</evidence>
<dbReference type="Gene3D" id="3.10.180.10">
    <property type="entry name" value="2,3-Dihydroxybiphenyl 1,2-Dioxygenase, domain 1"/>
    <property type="match status" value="1"/>
</dbReference>
<keyword evidence="2" id="KW-0560">Oxidoreductase</keyword>
<dbReference type="PANTHER" id="PTHR21366">
    <property type="entry name" value="GLYOXALASE FAMILY PROTEIN"/>
    <property type="match status" value="1"/>
</dbReference>
<sequence length="134" mass="14465">MPPSVLETCLYAEDLDAAEAFYRDVVGLELILSEPGRHRFFRASGGMVFLFDPRATPIPPPEGALPVPPHGAHGHGHVCFSAEGPGVEGWAARLEQCGVEIESRVAWPNGALSIYCRDPAGNSVEFAEPRLWGL</sequence>
<protein>
    <submittedName>
        <fullName evidence="2">Catechol 2,3-dioxygenase</fullName>
    </submittedName>
</protein>
<dbReference type="SUPFAM" id="SSF54593">
    <property type="entry name" value="Glyoxalase/Bleomycin resistance protein/Dihydroxybiphenyl dioxygenase"/>
    <property type="match status" value="1"/>
</dbReference>
<evidence type="ECO:0000313" key="2">
    <source>
        <dbReference type="EMBL" id="SDX23742.1"/>
    </source>
</evidence>
<evidence type="ECO:0000259" key="1">
    <source>
        <dbReference type="PROSITE" id="PS51819"/>
    </source>
</evidence>
<dbReference type="Proteomes" id="UP000199118">
    <property type="component" value="Unassembled WGS sequence"/>
</dbReference>
<dbReference type="OrthoDB" id="9812656at2"/>